<evidence type="ECO:0000256" key="5">
    <source>
        <dbReference type="RuleBase" id="RU003345"/>
    </source>
</evidence>
<evidence type="ECO:0000256" key="3">
    <source>
        <dbReference type="ARBA" id="ARBA00023097"/>
    </source>
</evidence>
<evidence type="ECO:0000259" key="6">
    <source>
        <dbReference type="Pfam" id="PF00171"/>
    </source>
</evidence>
<dbReference type="InterPro" id="IPR050740">
    <property type="entry name" value="Aldehyde_DH_Superfamily"/>
</dbReference>
<keyword evidence="8" id="KW-1185">Reference proteome</keyword>
<dbReference type="PANTHER" id="PTHR43353:SF5">
    <property type="entry name" value="SUCCINATE-SEMIALDEHYDE DEHYDROGENASE, MITOCHONDRIAL"/>
    <property type="match status" value="1"/>
</dbReference>
<name>F6EWY4_SPHCR</name>
<dbReference type="FunFam" id="3.40.309.10:FF:000004">
    <property type="entry name" value="Succinate-semialdehyde dehydrogenase I"/>
    <property type="match status" value="1"/>
</dbReference>
<sequence>MATTTPDLARPEFLAAPIPGREGLISVDNPATGEKLGEVPALDASQVEQIVTQAKVAQRGWGSLSAKDRAARMHSFFDAIIAHQDDLSRLMVAEQGKPLAEAKGEVAYAASFVSWFADEGLRAYGEVIPAPQADKRILVLKRPIGLAAAVTPWNFPLAMITRKVAPALAAGCGIVVKPSELTPFSAMALQQLAIEAGIPEHLFAVVTGHAKSVGPVLTGHPDIAKFSFTGSTAVGKLLTAQCASTMKRVSMELGGNAPLIVFDDADIDMAVEGTIMAKFRNSGQTCVCANRILVQDGIHDKFVEALTARAAALRVGNGLDGVTEQGPLITEQATTKVAEHVADAIRRGAKATTGGTAHEAGGRFWTPTVLTGATSEMRLAYEETFGPVAPVFRFRDEREALAMANDTRSGLAAYAFSADIDRFWRVCESLEVGMIGFNTGAFSSEVIPFGGVKESGLGREGSKHGLDEYLELRMICLGMKGEN</sequence>
<dbReference type="NCBIfam" id="TIGR01780">
    <property type="entry name" value="SSADH"/>
    <property type="match status" value="1"/>
</dbReference>
<dbReference type="InterPro" id="IPR015590">
    <property type="entry name" value="Aldehyde_DH_dom"/>
</dbReference>
<organism evidence="7 8">
    <name type="scientific">Sphingobium chlorophenolicum L-1</name>
    <dbReference type="NCBI Taxonomy" id="690566"/>
    <lineage>
        <taxon>Bacteria</taxon>
        <taxon>Pseudomonadati</taxon>
        <taxon>Pseudomonadota</taxon>
        <taxon>Alphaproteobacteria</taxon>
        <taxon>Sphingomonadales</taxon>
        <taxon>Sphingomonadaceae</taxon>
        <taxon>Sphingobium</taxon>
    </lineage>
</organism>
<dbReference type="AlphaFoldDB" id="F6EWY4"/>
<feature type="domain" description="Aldehyde dehydrogenase" evidence="6">
    <location>
        <begin position="25"/>
        <end position="474"/>
    </location>
</feature>
<dbReference type="HOGENOM" id="CLU_005391_5_0_5"/>
<dbReference type="Pfam" id="PF00171">
    <property type="entry name" value="Aldedh"/>
    <property type="match status" value="1"/>
</dbReference>
<dbReference type="InterPro" id="IPR016160">
    <property type="entry name" value="Ald_DH_CS_CYS"/>
</dbReference>
<evidence type="ECO:0000256" key="1">
    <source>
        <dbReference type="ARBA" id="ARBA00009986"/>
    </source>
</evidence>
<proteinExistence type="inferred from homology"/>
<reference evidence="7 8" key="1">
    <citation type="submission" date="2011-05" db="EMBL/GenBank/DDBJ databases">
        <title>Complete sequence of chromosome 1 of Sphingobium chlorophenolicum L-1.</title>
        <authorList>
            <consortium name="US DOE Joint Genome Institute"/>
            <person name="Lucas S."/>
            <person name="Han J."/>
            <person name="Lapidus A."/>
            <person name="Cheng J.-F."/>
            <person name="Goodwin L."/>
            <person name="Pitluck S."/>
            <person name="Peters L."/>
            <person name="Daligault H."/>
            <person name="Han C."/>
            <person name="Tapia R."/>
            <person name="Land M."/>
            <person name="Hauser L."/>
            <person name="Kyrpides N."/>
            <person name="Ivanova N."/>
            <person name="Pagani I."/>
            <person name="Turner P."/>
            <person name="Copley S."/>
            <person name="Woyke T."/>
        </authorList>
    </citation>
    <scope>NUCLEOTIDE SEQUENCE [LARGE SCALE GENOMIC DNA]</scope>
    <source>
        <strain evidence="7 8">L-1</strain>
    </source>
</reference>
<keyword evidence="3" id="KW-0558">Oxidation</keyword>
<dbReference type="EMBL" id="CP002798">
    <property type="protein sequence ID" value="AEG48147.1"/>
    <property type="molecule type" value="Genomic_DNA"/>
</dbReference>
<dbReference type="SUPFAM" id="SSF53720">
    <property type="entry name" value="ALDH-like"/>
    <property type="match status" value="1"/>
</dbReference>
<feature type="active site" evidence="4">
    <location>
        <position position="252"/>
    </location>
</feature>
<dbReference type="EC" id="1.2.1.24" evidence="7"/>
<dbReference type="Proteomes" id="UP000007150">
    <property type="component" value="Chromosome 1"/>
</dbReference>
<dbReference type="CDD" id="cd07103">
    <property type="entry name" value="ALDH_F5_SSADH_GabD"/>
    <property type="match status" value="1"/>
</dbReference>
<dbReference type="InterPro" id="IPR010102">
    <property type="entry name" value="Succ_semiAld_DH"/>
</dbReference>
<keyword evidence="2 5" id="KW-0560">Oxidoreductase</keyword>
<dbReference type="GO" id="GO:0004777">
    <property type="term" value="F:succinate-semialdehyde dehydrogenase (NAD+) activity"/>
    <property type="evidence" value="ECO:0007669"/>
    <property type="project" value="UniProtKB-EC"/>
</dbReference>
<dbReference type="FunFam" id="3.40.605.10:FF:000026">
    <property type="entry name" value="Aldehyde dehydrogenase, putative"/>
    <property type="match status" value="1"/>
</dbReference>
<dbReference type="InterPro" id="IPR016163">
    <property type="entry name" value="Ald_DH_C"/>
</dbReference>
<evidence type="ECO:0000313" key="7">
    <source>
        <dbReference type="EMBL" id="AEG48147.1"/>
    </source>
</evidence>
<dbReference type="Gene3D" id="3.40.605.10">
    <property type="entry name" value="Aldehyde Dehydrogenase, Chain A, domain 1"/>
    <property type="match status" value="1"/>
</dbReference>
<dbReference type="PROSITE" id="PS00070">
    <property type="entry name" value="ALDEHYDE_DEHYDR_CYS"/>
    <property type="match status" value="1"/>
</dbReference>
<dbReference type="RefSeq" id="WP_013846413.1">
    <property type="nucleotide sequence ID" value="NC_015593.1"/>
</dbReference>
<dbReference type="STRING" id="690566.Sphch_0450"/>
<dbReference type="GO" id="GO:0009450">
    <property type="term" value="P:gamma-aminobutyric acid catabolic process"/>
    <property type="evidence" value="ECO:0007669"/>
    <property type="project" value="InterPro"/>
</dbReference>
<protein>
    <submittedName>
        <fullName evidence="7">Succinate-semialdehyde dehydrogenase</fullName>
        <ecNumber evidence="7">1.2.1.24</ecNumber>
    </submittedName>
</protein>
<gene>
    <name evidence="7" type="ORF">Sphch_0450</name>
</gene>
<dbReference type="Gene3D" id="3.40.309.10">
    <property type="entry name" value="Aldehyde Dehydrogenase, Chain A, domain 2"/>
    <property type="match status" value="1"/>
</dbReference>
<accession>F6EWY4</accession>
<dbReference type="PANTHER" id="PTHR43353">
    <property type="entry name" value="SUCCINATE-SEMIALDEHYDE DEHYDROGENASE, MITOCHONDRIAL"/>
    <property type="match status" value="1"/>
</dbReference>
<evidence type="ECO:0000256" key="4">
    <source>
        <dbReference type="PROSITE-ProRule" id="PRU10007"/>
    </source>
</evidence>
<dbReference type="PROSITE" id="PS00687">
    <property type="entry name" value="ALDEHYDE_DEHYDR_GLU"/>
    <property type="match status" value="1"/>
</dbReference>
<evidence type="ECO:0000313" key="8">
    <source>
        <dbReference type="Proteomes" id="UP000007150"/>
    </source>
</evidence>
<evidence type="ECO:0000256" key="2">
    <source>
        <dbReference type="ARBA" id="ARBA00023002"/>
    </source>
</evidence>
<dbReference type="InterPro" id="IPR016161">
    <property type="entry name" value="Ald_DH/histidinol_DH"/>
</dbReference>
<dbReference type="InterPro" id="IPR029510">
    <property type="entry name" value="Ald_DH_CS_GLU"/>
</dbReference>
<dbReference type="FunFam" id="3.40.605.10:FF:000005">
    <property type="entry name" value="Succinate-semialdehyde dehydrogenase I"/>
    <property type="match status" value="1"/>
</dbReference>
<dbReference type="KEGG" id="sch:Sphch_0450"/>
<comment type="similarity">
    <text evidence="1 5">Belongs to the aldehyde dehydrogenase family.</text>
</comment>
<dbReference type="InterPro" id="IPR016162">
    <property type="entry name" value="Ald_DH_N"/>
</dbReference>